<dbReference type="AlphaFoldDB" id="A0A5N5FKG4"/>
<keyword evidence="2" id="KW-1185">Reference proteome</keyword>
<evidence type="ECO:0000313" key="2">
    <source>
        <dbReference type="Proteomes" id="UP000327157"/>
    </source>
</evidence>
<reference evidence="2" key="2">
    <citation type="submission" date="2019-10" db="EMBL/GenBank/DDBJ databases">
        <title>A de novo genome assembly of a pear dwarfing rootstock.</title>
        <authorList>
            <person name="Wang F."/>
            <person name="Wang J."/>
            <person name="Li S."/>
            <person name="Zhang Y."/>
            <person name="Fang M."/>
            <person name="Ma L."/>
            <person name="Zhao Y."/>
            <person name="Jiang S."/>
        </authorList>
    </citation>
    <scope>NUCLEOTIDE SEQUENCE [LARGE SCALE GENOMIC DNA]</scope>
</reference>
<evidence type="ECO:0000313" key="1">
    <source>
        <dbReference type="EMBL" id="KAB2603645.1"/>
    </source>
</evidence>
<comment type="caution">
    <text evidence="1">The sequence shown here is derived from an EMBL/GenBank/DDBJ whole genome shotgun (WGS) entry which is preliminary data.</text>
</comment>
<reference evidence="1 2" key="1">
    <citation type="submission" date="2019-09" db="EMBL/GenBank/DDBJ databases">
        <authorList>
            <person name="Ou C."/>
        </authorList>
    </citation>
    <scope>NUCLEOTIDE SEQUENCE [LARGE SCALE GENOMIC DNA]</scope>
    <source>
        <strain evidence="1">S2</strain>
        <tissue evidence="1">Leaf</tissue>
    </source>
</reference>
<accession>A0A5N5FKG4</accession>
<sequence length="147" mass="17343">MADSREGFGKKKLVVRSERYRWKQVSYFECKYMAKAYAEFRYDIGNLVQRDCSAKFKSWKKVTFGKGCPKEFEDREDNWKKAKANKSNRHKKTLLHHSGSRPFSYRMEAQQRGVQNSQRSMSLATFMFKPGMSWPSPFIDKLGFIAQ</sequence>
<name>A0A5N5FKG4_9ROSA</name>
<dbReference type="OrthoDB" id="1921870at2759"/>
<dbReference type="EMBL" id="SMOL01000695">
    <property type="protein sequence ID" value="KAB2603645.1"/>
    <property type="molecule type" value="Genomic_DNA"/>
</dbReference>
<reference evidence="1 2" key="3">
    <citation type="submission" date="2019-11" db="EMBL/GenBank/DDBJ databases">
        <title>A de novo genome assembly of a pear dwarfing rootstock.</title>
        <authorList>
            <person name="Wang F."/>
            <person name="Wang J."/>
            <person name="Li S."/>
            <person name="Zhang Y."/>
            <person name="Fang M."/>
            <person name="Ma L."/>
            <person name="Zhao Y."/>
            <person name="Jiang S."/>
        </authorList>
    </citation>
    <scope>NUCLEOTIDE SEQUENCE [LARGE SCALE GENOMIC DNA]</scope>
    <source>
        <strain evidence="1">S2</strain>
        <tissue evidence="1">Leaf</tissue>
    </source>
</reference>
<proteinExistence type="predicted"/>
<dbReference type="Proteomes" id="UP000327157">
    <property type="component" value="Chromosome 10"/>
</dbReference>
<protein>
    <submittedName>
        <fullName evidence="1">Uncharacterized protein</fullName>
    </submittedName>
</protein>
<organism evidence="1 2">
    <name type="scientific">Pyrus ussuriensis x Pyrus communis</name>
    <dbReference type="NCBI Taxonomy" id="2448454"/>
    <lineage>
        <taxon>Eukaryota</taxon>
        <taxon>Viridiplantae</taxon>
        <taxon>Streptophyta</taxon>
        <taxon>Embryophyta</taxon>
        <taxon>Tracheophyta</taxon>
        <taxon>Spermatophyta</taxon>
        <taxon>Magnoliopsida</taxon>
        <taxon>eudicotyledons</taxon>
        <taxon>Gunneridae</taxon>
        <taxon>Pentapetalae</taxon>
        <taxon>rosids</taxon>
        <taxon>fabids</taxon>
        <taxon>Rosales</taxon>
        <taxon>Rosaceae</taxon>
        <taxon>Amygdaloideae</taxon>
        <taxon>Maleae</taxon>
        <taxon>Pyrus</taxon>
    </lineage>
</organism>
<gene>
    <name evidence="1" type="ORF">D8674_004650</name>
</gene>